<organism evidence="4 5">
    <name type="scientific">Parnassius apollo</name>
    <name type="common">Apollo butterfly</name>
    <name type="synonym">Papilio apollo</name>
    <dbReference type="NCBI Taxonomy" id="110799"/>
    <lineage>
        <taxon>Eukaryota</taxon>
        <taxon>Metazoa</taxon>
        <taxon>Ecdysozoa</taxon>
        <taxon>Arthropoda</taxon>
        <taxon>Hexapoda</taxon>
        <taxon>Insecta</taxon>
        <taxon>Pterygota</taxon>
        <taxon>Neoptera</taxon>
        <taxon>Endopterygota</taxon>
        <taxon>Lepidoptera</taxon>
        <taxon>Glossata</taxon>
        <taxon>Ditrysia</taxon>
        <taxon>Papilionoidea</taxon>
        <taxon>Papilionidae</taxon>
        <taxon>Parnassiinae</taxon>
        <taxon>Parnassini</taxon>
        <taxon>Parnassius</taxon>
        <taxon>Parnassius</taxon>
    </lineage>
</organism>
<dbReference type="PROSITE" id="PS51031">
    <property type="entry name" value="BESS"/>
    <property type="match status" value="1"/>
</dbReference>
<dbReference type="GO" id="GO:0005634">
    <property type="term" value="C:nucleus"/>
    <property type="evidence" value="ECO:0007669"/>
    <property type="project" value="UniProtKB-SubCell"/>
</dbReference>
<dbReference type="GO" id="GO:0005667">
    <property type="term" value="C:transcription regulator complex"/>
    <property type="evidence" value="ECO:0007669"/>
    <property type="project" value="TreeGrafter"/>
</dbReference>
<comment type="caution">
    <text evidence="4">The sequence shown here is derived from an EMBL/GenBank/DDBJ whole genome shotgun (WGS) entry which is preliminary data.</text>
</comment>
<dbReference type="InterPro" id="IPR004210">
    <property type="entry name" value="BESS_motif"/>
</dbReference>
<comment type="subcellular location">
    <subcellularLocation>
        <location evidence="1">Nucleus</location>
    </subcellularLocation>
</comment>
<feature type="domain" description="BESS" evidence="3">
    <location>
        <begin position="100"/>
        <end position="139"/>
    </location>
</feature>
<feature type="domain" description="MADF" evidence="2">
    <location>
        <begin position="5"/>
        <end position="89"/>
    </location>
</feature>
<evidence type="ECO:0000313" key="5">
    <source>
        <dbReference type="Proteomes" id="UP000691718"/>
    </source>
</evidence>
<name>A0A8S3YFG2_PARAO</name>
<sequence length="145" mass="17528">MNEELLISLVQKYPESFNHEDPHYHDDQRRMNIWEEIGRIMNETPLACKEKWKKIRENYRKAINLRKTKSGQGAKNFKLVRRFWLSHLEKKYSHDRQEEKDPTVEFFTNMGQTVKTFPPHLRVRVKRAVFNIVSEAEEEMIPRDA</sequence>
<proteinExistence type="predicted"/>
<keyword evidence="1" id="KW-0539">Nucleus</keyword>
<dbReference type="OrthoDB" id="8062432at2759"/>
<keyword evidence="5" id="KW-1185">Reference proteome</keyword>
<dbReference type="GO" id="GO:0003677">
    <property type="term" value="F:DNA binding"/>
    <property type="evidence" value="ECO:0007669"/>
    <property type="project" value="InterPro"/>
</dbReference>
<dbReference type="PANTHER" id="PTHR12243:SF69">
    <property type="entry name" value="SI:CH73-59F11.3"/>
    <property type="match status" value="1"/>
</dbReference>
<evidence type="ECO:0000259" key="2">
    <source>
        <dbReference type="PROSITE" id="PS51029"/>
    </source>
</evidence>
<reference evidence="4" key="1">
    <citation type="submission" date="2021-04" db="EMBL/GenBank/DDBJ databases">
        <authorList>
            <person name="Tunstrom K."/>
        </authorList>
    </citation>
    <scope>NUCLEOTIDE SEQUENCE</scope>
</reference>
<evidence type="ECO:0000313" key="4">
    <source>
        <dbReference type="EMBL" id="CAG5059228.1"/>
    </source>
</evidence>
<dbReference type="Pfam" id="PF10545">
    <property type="entry name" value="MADF_DNA_bdg"/>
    <property type="match status" value="1"/>
</dbReference>
<evidence type="ECO:0000256" key="1">
    <source>
        <dbReference type="PROSITE-ProRule" id="PRU00371"/>
    </source>
</evidence>
<dbReference type="Proteomes" id="UP000691718">
    <property type="component" value="Unassembled WGS sequence"/>
</dbReference>
<dbReference type="PANTHER" id="PTHR12243">
    <property type="entry name" value="MADF DOMAIN TRANSCRIPTION FACTOR"/>
    <property type="match status" value="1"/>
</dbReference>
<dbReference type="PROSITE" id="PS51029">
    <property type="entry name" value="MADF"/>
    <property type="match status" value="1"/>
</dbReference>
<dbReference type="GO" id="GO:0006357">
    <property type="term" value="P:regulation of transcription by RNA polymerase II"/>
    <property type="evidence" value="ECO:0007669"/>
    <property type="project" value="TreeGrafter"/>
</dbReference>
<evidence type="ECO:0000259" key="3">
    <source>
        <dbReference type="PROSITE" id="PS51031"/>
    </source>
</evidence>
<protein>
    <submittedName>
        <fullName evidence="4">(apollo) hypothetical protein</fullName>
    </submittedName>
</protein>
<accession>A0A8S3YFG2</accession>
<dbReference type="InterPro" id="IPR006578">
    <property type="entry name" value="MADF-dom"/>
</dbReference>
<dbReference type="AlphaFoldDB" id="A0A8S3YFG2"/>
<dbReference type="EMBL" id="CAJQZP010001697">
    <property type="protein sequence ID" value="CAG5059228.1"/>
    <property type="molecule type" value="Genomic_DNA"/>
</dbReference>
<dbReference type="InterPro" id="IPR039353">
    <property type="entry name" value="TF_Adf1"/>
</dbReference>
<dbReference type="SMART" id="SM00595">
    <property type="entry name" value="MADF"/>
    <property type="match status" value="1"/>
</dbReference>
<gene>
    <name evidence="4" type="ORF">PAPOLLO_LOCUS27933</name>
</gene>